<evidence type="ECO:0000313" key="21">
    <source>
        <dbReference type="EnsemblMetazoa" id="CapteP228437"/>
    </source>
</evidence>
<dbReference type="NCBIfam" id="NF006134">
    <property type="entry name" value="PRK08279.1"/>
    <property type="match status" value="1"/>
</dbReference>
<dbReference type="PANTHER" id="PTHR43107:SF15">
    <property type="entry name" value="FATTY ACID TRANSPORT PROTEIN 3, ISOFORM A"/>
    <property type="match status" value="1"/>
</dbReference>
<keyword evidence="8" id="KW-0443">Lipid metabolism</keyword>
<keyword evidence="3" id="KW-0813">Transport</keyword>
<comment type="subcellular location">
    <subcellularLocation>
        <location evidence="1">Cell membrane</location>
        <topology evidence="1">Multi-pass membrane protein</topology>
    </subcellularLocation>
</comment>
<dbReference type="GO" id="GO:0005886">
    <property type="term" value="C:plasma membrane"/>
    <property type="evidence" value="ECO:0007669"/>
    <property type="project" value="UniProtKB-SubCell"/>
</dbReference>
<keyword evidence="9" id="KW-0067">ATP-binding</keyword>
<evidence type="ECO:0000256" key="3">
    <source>
        <dbReference type="ARBA" id="ARBA00022448"/>
    </source>
</evidence>
<sequence length="628" mass="71431">MKVNYHFKLISDYMEILAICFYLYYTIIGMRLFPVVVCKALAFVIKVKGTIKRFLREDKNLTHVFEENVQKHPDKIALVKVGCRNWTFRQVDNYANQVANYFYEKGYRKDDVVAIMMESSPEYVCLWLGMAKIGVRAALINFNLRQEALSHCINISKCKAYIFGSEFAPAFEESRHLMPNGGVQVFCYGDECPQTSFTKQHLNPLLNASSSLPPPRDQVCKFSEPIFFIYTSGTTGLPKAAIVIHSRYYYMASSVHHFFRMNENDIVYDTLPLYHTAGGILGIGQMLIKGCTVVIRPKFSASRFWDDCIKYNCSVTQYIGEICRYLLAQPEKSVDRGHRVRVAYGNGLRPQIWKEFMSRFNIERIGEFYGATEGNANIINPDNVVGAVGFTTRIAPALYPVTLIRVDEDTAVPIRDRNGMCIMCKPGEPGEMVGKIIEGDPLREFDGYVNKAESTKKIAHDVFTKGDSAFLTGDIVVMDRYGYIYFRDRTGDTFRWRGENVSTTEVEATISNIVKLNDAVVYGVEVPGTEGRAGMAAIVDVNHQVDLVRLYKDLQQHLPAYARPIFIRLLEKVDVTGTFKLKKTEYRKEAFDPSKVTDKMFFLDSRNGCYSPIDAQVYQQICAGKIRL</sequence>
<dbReference type="GO" id="GO:0044539">
    <property type="term" value="P:long-chain fatty acid import into cell"/>
    <property type="evidence" value="ECO:0007669"/>
    <property type="project" value="TreeGrafter"/>
</dbReference>
<evidence type="ECO:0000256" key="13">
    <source>
        <dbReference type="ARBA" id="ARBA00026121"/>
    </source>
</evidence>
<dbReference type="EMBL" id="KB301571">
    <property type="protein sequence ID" value="ELU05371.1"/>
    <property type="molecule type" value="Genomic_DNA"/>
</dbReference>
<feature type="domain" description="AMP-binding enzyme C-terminal" evidence="19">
    <location>
        <begin position="505"/>
        <end position="580"/>
    </location>
</feature>
<dbReference type="Pfam" id="PF13193">
    <property type="entry name" value="AMP-binding_C"/>
    <property type="match status" value="1"/>
</dbReference>
<feature type="domain" description="AMP-dependent synthetase/ligase" evidence="18">
    <location>
        <begin position="65"/>
        <end position="433"/>
    </location>
</feature>
<dbReference type="Pfam" id="PF00501">
    <property type="entry name" value="AMP-binding"/>
    <property type="match status" value="1"/>
</dbReference>
<keyword evidence="11 17" id="KW-0472">Membrane</keyword>
<dbReference type="FunCoup" id="R7UPL8">
    <property type="interactions" value="881"/>
</dbReference>
<evidence type="ECO:0000256" key="16">
    <source>
        <dbReference type="ARBA" id="ARBA00048666"/>
    </source>
</evidence>
<evidence type="ECO:0000256" key="1">
    <source>
        <dbReference type="ARBA" id="ARBA00004651"/>
    </source>
</evidence>
<dbReference type="FunFam" id="3.30.300.30:FF:000002">
    <property type="entry name" value="Long-chain fatty acid transport protein 1"/>
    <property type="match status" value="1"/>
</dbReference>
<dbReference type="PROSITE" id="PS00455">
    <property type="entry name" value="AMP_BINDING"/>
    <property type="match status" value="1"/>
</dbReference>
<evidence type="ECO:0000256" key="12">
    <source>
        <dbReference type="ARBA" id="ARBA00024484"/>
    </source>
</evidence>
<dbReference type="OMA" id="FHINALM"/>
<dbReference type="AlphaFoldDB" id="R7UPL8"/>
<dbReference type="GO" id="GO:0004467">
    <property type="term" value="F:long-chain fatty acid-CoA ligase activity"/>
    <property type="evidence" value="ECO:0007669"/>
    <property type="project" value="UniProtKB-EC"/>
</dbReference>
<comment type="catalytic activity">
    <reaction evidence="12">
        <text>a long-chain fatty acid + ATP + CoA = a long-chain fatty acyl-CoA + AMP + diphosphate</text>
        <dbReference type="Rhea" id="RHEA:15421"/>
        <dbReference type="ChEBI" id="CHEBI:30616"/>
        <dbReference type="ChEBI" id="CHEBI:33019"/>
        <dbReference type="ChEBI" id="CHEBI:57287"/>
        <dbReference type="ChEBI" id="CHEBI:57560"/>
        <dbReference type="ChEBI" id="CHEBI:83139"/>
        <dbReference type="ChEBI" id="CHEBI:456215"/>
        <dbReference type="EC" id="6.2.1.3"/>
    </reaction>
    <physiologicalReaction direction="left-to-right" evidence="12">
        <dbReference type="Rhea" id="RHEA:15422"/>
    </physiologicalReaction>
</comment>
<dbReference type="HOGENOM" id="CLU_000022_46_2_1"/>
<dbReference type="EnsemblMetazoa" id="CapteT228437">
    <property type="protein sequence ID" value="CapteP228437"/>
    <property type="gene ID" value="CapteG228437"/>
</dbReference>
<keyword evidence="22" id="KW-1185">Reference proteome</keyword>
<evidence type="ECO:0000256" key="15">
    <source>
        <dbReference type="ARBA" id="ARBA00041297"/>
    </source>
</evidence>
<dbReference type="InterPro" id="IPR025110">
    <property type="entry name" value="AMP-bd_C"/>
</dbReference>
<evidence type="ECO:0000256" key="9">
    <source>
        <dbReference type="ARBA" id="ARBA00022840"/>
    </source>
</evidence>
<dbReference type="GO" id="GO:0005524">
    <property type="term" value="F:ATP binding"/>
    <property type="evidence" value="ECO:0007669"/>
    <property type="project" value="UniProtKB-KW"/>
</dbReference>
<comment type="similarity">
    <text evidence="2">Belongs to the ATP-dependent AMP-binding enzyme family.</text>
</comment>
<evidence type="ECO:0000256" key="6">
    <source>
        <dbReference type="ARBA" id="ARBA00022692"/>
    </source>
</evidence>
<evidence type="ECO:0000256" key="14">
    <source>
        <dbReference type="ARBA" id="ARBA00036527"/>
    </source>
</evidence>
<dbReference type="Gene3D" id="3.40.50.12780">
    <property type="entry name" value="N-terminal domain of ligase-like"/>
    <property type="match status" value="1"/>
</dbReference>
<dbReference type="Proteomes" id="UP000014760">
    <property type="component" value="Unassembled WGS sequence"/>
</dbReference>
<evidence type="ECO:0000256" key="10">
    <source>
        <dbReference type="ARBA" id="ARBA00022989"/>
    </source>
</evidence>
<reference evidence="20 22" key="2">
    <citation type="journal article" date="2013" name="Nature">
        <title>Insights into bilaterian evolution from three spiralian genomes.</title>
        <authorList>
            <person name="Simakov O."/>
            <person name="Marletaz F."/>
            <person name="Cho S.J."/>
            <person name="Edsinger-Gonzales E."/>
            <person name="Havlak P."/>
            <person name="Hellsten U."/>
            <person name="Kuo D.H."/>
            <person name="Larsson T."/>
            <person name="Lv J."/>
            <person name="Arendt D."/>
            <person name="Savage R."/>
            <person name="Osoegawa K."/>
            <person name="de Jong P."/>
            <person name="Grimwood J."/>
            <person name="Chapman J.A."/>
            <person name="Shapiro H."/>
            <person name="Aerts A."/>
            <person name="Otillar R.P."/>
            <person name="Terry A.Y."/>
            <person name="Boore J.L."/>
            <person name="Grigoriev I.V."/>
            <person name="Lindberg D.R."/>
            <person name="Seaver E.C."/>
            <person name="Weisblat D.A."/>
            <person name="Putnam N.H."/>
            <person name="Rokhsar D.S."/>
        </authorList>
    </citation>
    <scope>NUCLEOTIDE SEQUENCE</scope>
    <source>
        <strain evidence="20 22">I ESC-2004</strain>
    </source>
</reference>
<dbReference type="GO" id="GO:0005324">
    <property type="term" value="F:long-chain fatty acid transmembrane transporter activity"/>
    <property type="evidence" value="ECO:0007669"/>
    <property type="project" value="TreeGrafter"/>
</dbReference>
<comment type="catalytic activity">
    <reaction evidence="14">
        <text>a very long-chain fatty acid + ATP + CoA = a very long-chain fatty acyl-CoA + AMP + diphosphate</text>
        <dbReference type="Rhea" id="RHEA:54536"/>
        <dbReference type="ChEBI" id="CHEBI:30616"/>
        <dbReference type="ChEBI" id="CHEBI:33019"/>
        <dbReference type="ChEBI" id="CHEBI:57287"/>
        <dbReference type="ChEBI" id="CHEBI:58950"/>
        <dbReference type="ChEBI" id="CHEBI:138261"/>
        <dbReference type="ChEBI" id="CHEBI:456215"/>
    </reaction>
    <physiologicalReaction direction="left-to-right" evidence="14">
        <dbReference type="Rhea" id="RHEA:54537"/>
    </physiologicalReaction>
</comment>
<evidence type="ECO:0000313" key="20">
    <source>
        <dbReference type="EMBL" id="ELU05371.1"/>
    </source>
</evidence>
<dbReference type="InterPro" id="IPR000873">
    <property type="entry name" value="AMP-dep_synth/lig_dom"/>
</dbReference>
<evidence type="ECO:0000256" key="8">
    <source>
        <dbReference type="ARBA" id="ARBA00022832"/>
    </source>
</evidence>
<dbReference type="EMBL" id="AMQN01023486">
    <property type="status" value="NOT_ANNOTATED_CDS"/>
    <property type="molecule type" value="Genomic_DNA"/>
</dbReference>
<keyword evidence="10 17" id="KW-1133">Transmembrane helix</keyword>
<reference evidence="22" key="1">
    <citation type="submission" date="2012-12" db="EMBL/GenBank/DDBJ databases">
        <authorList>
            <person name="Hellsten U."/>
            <person name="Grimwood J."/>
            <person name="Chapman J.A."/>
            <person name="Shapiro H."/>
            <person name="Aerts A."/>
            <person name="Otillar R.P."/>
            <person name="Terry A.Y."/>
            <person name="Boore J.L."/>
            <person name="Simakov O."/>
            <person name="Marletaz F."/>
            <person name="Cho S.-J."/>
            <person name="Edsinger-Gonzales E."/>
            <person name="Havlak P."/>
            <person name="Kuo D.-H."/>
            <person name="Larsson T."/>
            <person name="Lv J."/>
            <person name="Arendt D."/>
            <person name="Savage R."/>
            <person name="Osoegawa K."/>
            <person name="de Jong P."/>
            <person name="Lindberg D.R."/>
            <person name="Seaver E.C."/>
            <person name="Weisblat D.A."/>
            <person name="Putnam N.H."/>
            <person name="Grigoriev I.V."/>
            <person name="Rokhsar D.S."/>
        </authorList>
    </citation>
    <scope>NUCLEOTIDE SEQUENCE</scope>
    <source>
        <strain evidence="22">I ESC-2004</strain>
    </source>
</reference>
<evidence type="ECO:0000256" key="7">
    <source>
        <dbReference type="ARBA" id="ARBA00022741"/>
    </source>
</evidence>
<dbReference type="OrthoDB" id="288590at2759"/>
<dbReference type="SUPFAM" id="SSF56801">
    <property type="entry name" value="Acetyl-CoA synthetase-like"/>
    <property type="match status" value="1"/>
</dbReference>
<accession>R7UPL8</accession>
<proteinExistence type="inferred from homology"/>
<evidence type="ECO:0000256" key="17">
    <source>
        <dbReference type="SAM" id="Phobius"/>
    </source>
</evidence>
<comment type="catalytic activity">
    <reaction evidence="16">
        <text>tetracosanoate + ATP + CoA = tetracosanoyl-CoA + AMP + diphosphate</text>
        <dbReference type="Rhea" id="RHEA:33639"/>
        <dbReference type="ChEBI" id="CHEBI:30616"/>
        <dbReference type="ChEBI" id="CHEBI:31014"/>
        <dbReference type="ChEBI" id="CHEBI:33019"/>
        <dbReference type="ChEBI" id="CHEBI:57287"/>
        <dbReference type="ChEBI" id="CHEBI:65052"/>
        <dbReference type="ChEBI" id="CHEBI:456215"/>
    </reaction>
    <physiologicalReaction direction="left-to-right" evidence="16">
        <dbReference type="Rhea" id="RHEA:33640"/>
    </physiologicalReaction>
</comment>
<evidence type="ECO:0000259" key="19">
    <source>
        <dbReference type="Pfam" id="PF13193"/>
    </source>
</evidence>
<keyword evidence="5" id="KW-0436">Ligase</keyword>
<dbReference type="InterPro" id="IPR020845">
    <property type="entry name" value="AMP-binding_CS"/>
</dbReference>
<keyword evidence="4" id="KW-1003">Cell membrane</keyword>
<evidence type="ECO:0000256" key="5">
    <source>
        <dbReference type="ARBA" id="ARBA00022598"/>
    </source>
</evidence>
<name>R7UPL8_CAPTE</name>
<dbReference type="InterPro" id="IPR042099">
    <property type="entry name" value="ANL_N_sf"/>
</dbReference>
<feature type="transmembrane region" description="Helical" evidence="17">
    <location>
        <begin position="21"/>
        <end position="45"/>
    </location>
</feature>
<evidence type="ECO:0000313" key="22">
    <source>
        <dbReference type="Proteomes" id="UP000014760"/>
    </source>
</evidence>
<evidence type="ECO:0000256" key="2">
    <source>
        <dbReference type="ARBA" id="ARBA00006432"/>
    </source>
</evidence>
<organism evidence="20">
    <name type="scientific">Capitella teleta</name>
    <name type="common">Polychaete worm</name>
    <dbReference type="NCBI Taxonomy" id="283909"/>
    <lineage>
        <taxon>Eukaryota</taxon>
        <taxon>Metazoa</taxon>
        <taxon>Spiralia</taxon>
        <taxon>Lophotrochozoa</taxon>
        <taxon>Annelida</taxon>
        <taxon>Polychaeta</taxon>
        <taxon>Sedentaria</taxon>
        <taxon>Scolecida</taxon>
        <taxon>Capitellidae</taxon>
        <taxon>Capitella</taxon>
    </lineage>
</organism>
<dbReference type="InterPro" id="IPR045851">
    <property type="entry name" value="AMP-bd_C_sf"/>
</dbReference>
<keyword evidence="8" id="KW-0276">Fatty acid metabolism</keyword>
<evidence type="ECO:0000259" key="18">
    <source>
        <dbReference type="Pfam" id="PF00501"/>
    </source>
</evidence>
<protein>
    <recommendedName>
        <fullName evidence="13">long-chain-fatty-acid--CoA ligase</fullName>
        <ecNumber evidence="13">6.2.1.3</ecNumber>
    </recommendedName>
    <alternativeName>
        <fullName evidence="15">Long-chain-fatty-acid--CoA ligase</fullName>
    </alternativeName>
</protein>
<keyword evidence="6 17" id="KW-0812">Transmembrane</keyword>
<dbReference type="Gene3D" id="3.30.300.30">
    <property type="match status" value="1"/>
</dbReference>
<dbReference type="FunFam" id="3.40.50.12780:FF:000005">
    <property type="entry name" value="Solute carrier family 27 member 6"/>
    <property type="match status" value="1"/>
</dbReference>
<gene>
    <name evidence="20" type="ORF">CAPTEDRAFT_228437</name>
</gene>
<keyword evidence="7" id="KW-0547">Nucleotide-binding</keyword>
<dbReference type="GO" id="GO:0005789">
    <property type="term" value="C:endoplasmic reticulum membrane"/>
    <property type="evidence" value="ECO:0007669"/>
    <property type="project" value="TreeGrafter"/>
</dbReference>
<evidence type="ECO:0000256" key="11">
    <source>
        <dbReference type="ARBA" id="ARBA00023136"/>
    </source>
</evidence>
<dbReference type="STRING" id="283909.R7UPL8"/>
<dbReference type="EC" id="6.2.1.3" evidence="13"/>
<evidence type="ECO:0000256" key="4">
    <source>
        <dbReference type="ARBA" id="ARBA00022475"/>
    </source>
</evidence>
<dbReference type="PANTHER" id="PTHR43107">
    <property type="entry name" value="LONG-CHAIN FATTY ACID TRANSPORT PROTEIN"/>
    <property type="match status" value="1"/>
</dbReference>
<reference evidence="21" key="3">
    <citation type="submission" date="2015-06" db="UniProtKB">
        <authorList>
            <consortium name="EnsemblMetazoa"/>
        </authorList>
    </citation>
    <scope>IDENTIFICATION</scope>
</reference>